<keyword evidence="10" id="KW-0832">Ubl conjugation</keyword>
<evidence type="ECO:0000256" key="11">
    <source>
        <dbReference type="ARBA" id="ARBA00022949"/>
    </source>
</evidence>
<keyword evidence="19" id="KW-0539">Nucleus</keyword>
<evidence type="ECO:0000256" key="17">
    <source>
        <dbReference type="ARBA" id="ARBA00023163"/>
    </source>
</evidence>
<evidence type="ECO:0000256" key="8">
    <source>
        <dbReference type="ARBA" id="ARBA00022664"/>
    </source>
</evidence>
<feature type="domain" description="Pinin/SDK/MemA protein" evidence="23">
    <location>
        <begin position="144"/>
        <end position="267"/>
    </location>
</feature>
<dbReference type="InterPro" id="IPR006787">
    <property type="entry name" value="Pinin_SDK_N"/>
</dbReference>
<keyword evidence="12" id="KW-0007">Acetylation</keyword>
<dbReference type="InterPro" id="IPR006786">
    <property type="entry name" value="Pinin_SDK_MemA"/>
</dbReference>
<feature type="compositionally biased region" description="Basic and acidic residues" evidence="22">
    <location>
        <begin position="28"/>
        <end position="53"/>
    </location>
</feature>
<evidence type="ECO:0000313" key="25">
    <source>
        <dbReference type="Proteomes" id="UP000694941"/>
    </source>
</evidence>
<dbReference type="Pfam" id="PF04696">
    <property type="entry name" value="Pinin_SDK_memA"/>
    <property type="match status" value="1"/>
</dbReference>
<keyword evidence="15" id="KW-0238">DNA-binding</keyword>
<keyword evidence="17" id="KW-0804">Transcription</keyword>
<evidence type="ECO:0000256" key="14">
    <source>
        <dbReference type="ARBA" id="ARBA00023054"/>
    </source>
</evidence>
<evidence type="ECO:0000256" key="21">
    <source>
        <dbReference type="SAM" id="Coils"/>
    </source>
</evidence>
<dbReference type="InterPro" id="IPR039853">
    <property type="entry name" value="Pinin"/>
</dbReference>
<keyword evidence="16" id="KW-0010">Activator</keyword>
<evidence type="ECO:0000256" key="12">
    <source>
        <dbReference type="ARBA" id="ARBA00022990"/>
    </source>
</evidence>
<evidence type="ECO:0000256" key="1">
    <source>
        <dbReference type="ARBA" id="ARBA00004324"/>
    </source>
</evidence>
<evidence type="ECO:0000256" key="2">
    <source>
        <dbReference type="ARBA" id="ARBA00004568"/>
    </source>
</evidence>
<evidence type="ECO:0000256" key="13">
    <source>
        <dbReference type="ARBA" id="ARBA00023015"/>
    </source>
</evidence>
<keyword evidence="11" id="KW-0965">Cell junction</keyword>
<evidence type="ECO:0000256" key="6">
    <source>
        <dbReference type="ARBA" id="ARBA00022499"/>
    </source>
</evidence>
<keyword evidence="18" id="KW-0508">mRNA splicing</keyword>
<comment type="subunit">
    <text evidence="20">Found in a mRNA splicing-dependent exon junction complex (EJC). Found in a complex with SR proteins. Found in a mRNP complex with RNPS1. Component of the PSAP complex consisting of RNPS1, SAP18 and PNN. Interacts with PNISR, CTBP1, CTBP2, KRT8, KRT18, KRT19, PS1D/PNO40, PPIG, RNPS1, SFRS4 and SRRM2. Identified in the spliceosome C complex.</text>
</comment>
<evidence type="ECO:0000256" key="7">
    <source>
        <dbReference type="ARBA" id="ARBA00022553"/>
    </source>
</evidence>
<keyword evidence="13" id="KW-0805">Transcription regulation</keyword>
<name>A0ABM1B2V6_LIMPO</name>
<organism evidence="25 26">
    <name type="scientific">Limulus polyphemus</name>
    <name type="common">Atlantic horseshoe crab</name>
    <dbReference type="NCBI Taxonomy" id="6850"/>
    <lineage>
        <taxon>Eukaryota</taxon>
        <taxon>Metazoa</taxon>
        <taxon>Ecdysozoa</taxon>
        <taxon>Arthropoda</taxon>
        <taxon>Chelicerata</taxon>
        <taxon>Merostomata</taxon>
        <taxon>Xiphosura</taxon>
        <taxon>Limulidae</taxon>
        <taxon>Limulus</taxon>
    </lineage>
</organism>
<keyword evidence="25" id="KW-1185">Reference proteome</keyword>
<evidence type="ECO:0000259" key="23">
    <source>
        <dbReference type="Pfam" id="PF04696"/>
    </source>
</evidence>
<feature type="compositionally biased region" description="Low complexity" evidence="22">
    <location>
        <begin position="119"/>
        <end position="128"/>
    </location>
</feature>
<feature type="compositionally biased region" description="Basic and acidic residues" evidence="22">
    <location>
        <begin position="307"/>
        <end position="316"/>
    </location>
</feature>
<comment type="subcellular location">
    <subcellularLocation>
        <location evidence="2">Cell junction</location>
        <location evidence="2">Desmosome</location>
    </subcellularLocation>
    <subcellularLocation>
        <location evidence="1">Nucleus speckle</location>
    </subcellularLocation>
</comment>
<reference evidence="26" key="1">
    <citation type="submission" date="2025-08" db="UniProtKB">
        <authorList>
            <consortium name="RefSeq"/>
        </authorList>
    </citation>
    <scope>IDENTIFICATION</scope>
    <source>
        <tissue evidence="26">Muscle</tissue>
    </source>
</reference>
<evidence type="ECO:0000256" key="16">
    <source>
        <dbReference type="ARBA" id="ARBA00023159"/>
    </source>
</evidence>
<feature type="compositionally biased region" description="Acidic residues" evidence="22">
    <location>
        <begin position="285"/>
        <end position="303"/>
    </location>
</feature>
<keyword evidence="7" id="KW-0597">Phosphoprotein</keyword>
<dbReference type="PANTHER" id="PTHR12707:SF0">
    <property type="entry name" value="PININ"/>
    <property type="match status" value="1"/>
</dbReference>
<feature type="region of interest" description="Disordered" evidence="22">
    <location>
        <begin position="28"/>
        <end position="147"/>
    </location>
</feature>
<feature type="domain" description="Pinin/SDK" evidence="24">
    <location>
        <begin position="10"/>
        <end position="138"/>
    </location>
</feature>
<keyword evidence="9" id="KW-0747">Spliceosome</keyword>
<evidence type="ECO:0000256" key="19">
    <source>
        <dbReference type="ARBA" id="ARBA00023242"/>
    </source>
</evidence>
<evidence type="ECO:0000313" key="26">
    <source>
        <dbReference type="RefSeq" id="XP_013773668.1"/>
    </source>
</evidence>
<evidence type="ECO:0000259" key="24">
    <source>
        <dbReference type="Pfam" id="PF04697"/>
    </source>
</evidence>
<feature type="coiled-coil region" evidence="21">
    <location>
        <begin position="162"/>
        <end position="218"/>
    </location>
</feature>
<feature type="compositionally biased region" description="Acidic residues" evidence="22">
    <location>
        <begin position="389"/>
        <end position="400"/>
    </location>
</feature>
<dbReference type="GeneID" id="106458683"/>
<evidence type="ECO:0000256" key="18">
    <source>
        <dbReference type="ARBA" id="ARBA00023187"/>
    </source>
</evidence>
<evidence type="ECO:0000256" key="22">
    <source>
        <dbReference type="SAM" id="MobiDB-lite"/>
    </source>
</evidence>
<keyword evidence="5" id="KW-0488">Methylation</keyword>
<evidence type="ECO:0000256" key="15">
    <source>
        <dbReference type="ARBA" id="ARBA00023125"/>
    </source>
</evidence>
<accession>A0ABM1B2V6</accession>
<dbReference type="RefSeq" id="XP_013773668.1">
    <property type="nucleotide sequence ID" value="XM_013918214.2"/>
</dbReference>
<sequence length="400" mass="46215">MAAEVGVLAAIQFAYDEAKKRLENVEEDIRKITGREPPTEFRKRDSRFEDGPPSKKRIISSAFRRLGSHKEDSRDISRTQDHQNNSSTAPRELGTQKQDLQDEGSGEEDEPTTKPSLQSSVVATVTSVRTRKATLEAQKGDRKNMERNRRMFGMILGTLQKFQREESSRKEQTQKREEIEKKLEEAAVQEKEEALKRKKQLFRERRKKQAEIRCLDQKMELARIHDEWESRQRLLMKFIQTKTRPHIMYLPAKASPESEKRLRESQQKRQEIIVAQSAKIQEELQEIDELYQRDEEPEEEPEQPETGIDKENKGPGDGEGEMVEEQVEMKAEKLNHTEEETPQVTEGKEVGDGDVNVGIAVLENVVVPSETEGEKEQDNKNSQPIESLGDQEFEPIYDDD</sequence>
<feature type="compositionally biased region" description="Basic and acidic residues" evidence="22">
    <location>
        <begin position="138"/>
        <end position="147"/>
    </location>
</feature>
<comment type="similarity">
    <text evidence="3">Belongs to the pinin family.</text>
</comment>
<keyword evidence="8" id="KW-0507">mRNA processing</keyword>
<dbReference type="Proteomes" id="UP000694941">
    <property type="component" value="Unplaced"/>
</dbReference>
<dbReference type="Pfam" id="PF04697">
    <property type="entry name" value="Pinin_SDK_N"/>
    <property type="match status" value="1"/>
</dbReference>
<evidence type="ECO:0000256" key="4">
    <source>
        <dbReference type="ARBA" id="ARBA00020056"/>
    </source>
</evidence>
<dbReference type="PANTHER" id="PTHR12707">
    <property type="entry name" value="PINN"/>
    <property type="match status" value="1"/>
</dbReference>
<keyword evidence="14 21" id="KW-0175">Coiled coil</keyword>
<protein>
    <recommendedName>
        <fullName evidence="4">Pinin</fullName>
    </recommendedName>
</protein>
<gene>
    <name evidence="26" type="primary">LOC106458683</name>
</gene>
<evidence type="ECO:0000256" key="20">
    <source>
        <dbReference type="ARBA" id="ARBA00025916"/>
    </source>
</evidence>
<evidence type="ECO:0000256" key="3">
    <source>
        <dbReference type="ARBA" id="ARBA00010386"/>
    </source>
</evidence>
<keyword evidence="6" id="KW-1017">Isopeptide bond</keyword>
<evidence type="ECO:0000256" key="10">
    <source>
        <dbReference type="ARBA" id="ARBA00022843"/>
    </source>
</evidence>
<feature type="compositionally biased region" description="Acidic residues" evidence="22">
    <location>
        <begin position="101"/>
        <end position="110"/>
    </location>
</feature>
<evidence type="ECO:0000256" key="5">
    <source>
        <dbReference type="ARBA" id="ARBA00022481"/>
    </source>
</evidence>
<proteinExistence type="inferred from homology"/>
<feature type="compositionally biased region" description="Basic and acidic residues" evidence="22">
    <location>
        <begin position="327"/>
        <end position="339"/>
    </location>
</feature>
<evidence type="ECO:0000256" key="9">
    <source>
        <dbReference type="ARBA" id="ARBA00022728"/>
    </source>
</evidence>
<feature type="compositionally biased region" description="Basic and acidic residues" evidence="22">
    <location>
        <begin position="68"/>
        <end position="81"/>
    </location>
</feature>
<feature type="region of interest" description="Disordered" evidence="22">
    <location>
        <begin position="285"/>
        <end position="400"/>
    </location>
</feature>